<evidence type="ECO:0000259" key="2">
    <source>
        <dbReference type="Pfam" id="PF18352"/>
    </source>
</evidence>
<dbReference type="KEGG" id="vg:4818245"/>
<dbReference type="InterPro" id="IPR037026">
    <property type="entry name" value="Vgr_OB-fold_dom_sf"/>
</dbReference>
<feature type="domain" description="Phage protein Gp138 N-terminal" evidence="2">
    <location>
        <begin position="40"/>
        <end position="136"/>
    </location>
</feature>
<name>A1Z003_9CAUD</name>
<reference evidence="3 4" key="1">
    <citation type="submission" date="2006-12" db="EMBL/GenBank/DDBJ databases">
        <title>Genomic analysis of Burkholderia ambifaria phage BcepF1, a member of the Bcep781- like phage supergroup.</title>
        <authorList>
            <person name="Summer E.J."/>
            <person name="Robinson S."/>
            <person name="Haines C."/>
            <person name="Adams B."/>
            <person name="Daggett M."/>
            <person name="Landua J."/>
            <person name="Swanson S."/>
            <person name="Vorndam W."/>
            <person name="Morrison W."/>
            <person name="Nail K."/>
            <person name="Gonzalez C."/>
            <person name="Young R."/>
        </authorList>
    </citation>
    <scope>NUCLEOTIDE SEQUENCE [LARGE SCALE GENOMIC DNA]</scope>
</reference>
<dbReference type="OrthoDB" id="9508at10239"/>
<protein>
    <recommendedName>
        <fullName evidence="2">Phage protein Gp138 N-terminal domain-containing protein</fullName>
    </recommendedName>
</protein>
<sequence length="254" mass="27484">MADKQSPKLNQNGVADRSSMSAVVDFALKQFQLFESNQQLPARVIKYDREKNVATVQPLIMFTTTSGDPISRDQIVDVPTLSLGGGKFHISFPLKPGDLGWIVASDRDLSLFLQSLKESKAPTRRTHNFADSLFYPDVFRNYTVAGEDADAMVIQSTDGATKISIRADNILISTQKVLVRAPESEFTGNVTIDKNLVVTGTTNVNGGFTSAPGQPCTLPATTTVNNKQVDTHTHGPGTYKDSQGGSLTNNSGQF</sequence>
<organism evidence="3 4">
    <name type="scientific">Burkholderia phage BcepF1</name>
    <dbReference type="NCBI Taxonomy" id="2886897"/>
    <lineage>
        <taxon>Viruses</taxon>
        <taxon>Duplodnaviria</taxon>
        <taxon>Heunggongvirae</taxon>
        <taxon>Uroviricota</taxon>
        <taxon>Caudoviricetes</taxon>
        <taxon>Lindbergviridae</taxon>
        <taxon>Bcepfunavirus</taxon>
        <taxon>Bcepfunavirus bcepF1</taxon>
    </lineage>
</organism>
<dbReference type="EMBL" id="EF153632">
    <property type="protein sequence ID" value="ABL96830.1"/>
    <property type="molecule type" value="Genomic_DNA"/>
</dbReference>
<dbReference type="GeneID" id="4818245"/>
<evidence type="ECO:0000313" key="3">
    <source>
        <dbReference type="EMBL" id="ABL96830.1"/>
    </source>
</evidence>
<proteinExistence type="predicted"/>
<keyword evidence="4" id="KW-1185">Reference proteome</keyword>
<dbReference type="InterPro" id="IPR041599">
    <property type="entry name" value="Gp138_N"/>
</dbReference>
<feature type="region of interest" description="Disordered" evidence="1">
    <location>
        <begin position="227"/>
        <end position="254"/>
    </location>
</feature>
<dbReference type="Proteomes" id="UP000001793">
    <property type="component" value="Segment"/>
</dbReference>
<evidence type="ECO:0000256" key="1">
    <source>
        <dbReference type="SAM" id="MobiDB-lite"/>
    </source>
</evidence>
<gene>
    <name evidence="3" type="ORF">BcepF1.099</name>
</gene>
<dbReference type="Gene3D" id="2.40.50.230">
    <property type="entry name" value="Gp5 N-terminal domain"/>
    <property type="match status" value="1"/>
</dbReference>
<feature type="compositionally biased region" description="Polar residues" evidence="1">
    <location>
        <begin position="240"/>
        <end position="254"/>
    </location>
</feature>
<dbReference type="Pfam" id="PF18352">
    <property type="entry name" value="Gp138_N"/>
    <property type="match status" value="1"/>
</dbReference>
<evidence type="ECO:0000313" key="4">
    <source>
        <dbReference type="Proteomes" id="UP000001793"/>
    </source>
</evidence>
<accession>A1Z003</accession>
<dbReference type="RefSeq" id="YP_001039783.1">
    <property type="nucleotide sequence ID" value="NC_009015.1"/>
</dbReference>